<evidence type="ECO:0000313" key="2">
    <source>
        <dbReference type="EMBL" id="AKC69746.1"/>
    </source>
</evidence>
<dbReference type="GO" id="GO:0004029">
    <property type="term" value="F:aldehyde dehydrogenase (NAD+) activity"/>
    <property type="evidence" value="ECO:0007669"/>
    <property type="project" value="TreeGrafter"/>
</dbReference>
<dbReference type="PANTHER" id="PTHR48079:SF6">
    <property type="entry name" value="NAD(P)-BINDING DOMAIN-CONTAINING PROTEIN-RELATED"/>
    <property type="match status" value="1"/>
</dbReference>
<dbReference type="OrthoDB" id="6286537at2"/>
<dbReference type="PANTHER" id="PTHR48079">
    <property type="entry name" value="PROTEIN YEEZ"/>
    <property type="match status" value="1"/>
</dbReference>
<dbReference type="EMBL" id="CP011253">
    <property type="protein sequence ID" value="AKC69746.1"/>
    <property type="molecule type" value="Genomic_DNA"/>
</dbReference>
<evidence type="ECO:0000259" key="1">
    <source>
        <dbReference type="Pfam" id="PF07993"/>
    </source>
</evidence>
<gene>
    <name evidence="2" type="ORF">MB84_10030</name>
</gene>
<dbReference type="PATRIC" id="fig|573737.6.peg.2870"/>
<dbReference type="GO" id="GO:0005737">
    <property type="term" value="C:cytoplasm"/>
    <property type="evidence" value="ECO:0007669"/>
    <property type="project" value="TreeGrafter"/>
</dbReference>
<sequence length="368" mass="39655">MRILVTGSTGFVGGAVVAQLLKDGFGPSLLLLVRARSSSDGLARVRAAMDRFRVAPVHRLTLTETNIVCGDLAQPVTFVDDPRMRRVTHVIHAGAIASFSAHPQLDTVNVTGTLALARAVAASPVLERFVHVGTAMACGDALSGLVKESHELALADHQVVAYTASKAEAERRLRSEWPALPLVIARPSIVVGHTRLGCEPSGSIFWMFRMVQLLGAFTCGLDDRLDVVPVDYCADALIDLAFLPGLRHDLYHVSAGEGSARTIREIEAALARARGVAPLGERFRHIGDAEIDRLTPALARQLGHGNSRLMAKALHRYGAFAALDYVFDNRRLLGEGTPPPPAVTDYLDVCVRSSEATSVAEQMAWDFK</sequence>
<organism evidence="2 3">
    <name type="scientific">Pandoraea oxalativorans</name>
    <dbReference type="NCBI Taxonomy" id="573737"/>
    <lineage>
        <taxon>Bacteria</taxon>
        <taxon>Pseudomonadati</taxon>
        <taxon>Pseudomonadota</taxon>
        <taxon>Betaproteobacteria</taxon>
        <taxon>Burkholderiales</taxon>
        <taxon>Burkholderiaceae</taxon>
        <taxon>Pandoraea</taxon>
    </lineage>
</organism>
<proteinExistence type="predicted"/>
<dbReference type="RefSeq" id="WP_046291031.1">
    <property type="nucleotide sequence ID" value="NZ_CP011253.3"/>
</dbReference>
<dbReference type="Gene3D" id="3.40.50.720">
    <property type="entry name" value="NAD(P)-binding Rossmann-like Domain"/>
    <property type="match status" value="1"/>
</dbReference>
<dbReference type="Pfam" id="PF07993">
    <property type="entry name" value="NAD_binding_4"/>
    <property type="match status" value="1"/>
</dbReference>
<reference evidence="2" key="1">
    <citation type="submission" date="2016-06" db="EMBL/GenBank/DDBJ databases">
        <title>Pandoraea oxalativorans DSM 23570 Genome Sequencing.</title>
        <authorList>
            <person name="Ee R."/>
            <person name="Lim Y.-L."/>
            <person name="Yong D."/>
            <person name="Yin W.-F."/>
            <person name="Chan K.-G."/>
        </authorList>
    </citation>
    <scope>NUCLEOTIDE SEQUENCE</scope>
    <source>
        <strain evidence="2">DSM 23570</strain>
    </source>
</reference>
<dbReference type="AlphaFoldDB" id="A0A0E3YD99"/>
<keyword evidence="3" id="KW-1185">Reference proteome</keyword>
<dbReference type="InterPro" id="IPR013120">
    <property type="entry name" value="FAR_NAD-bd"/>
</dbReference>
<dbReference type="InterPro" id="IPR051783">
    <property type="entry name" value="NAD(P)-dependent_oxidoreduct"/>
</dbReference>
<name>A0A0E3YD99_9BURK</name>
<feature type="domain" description="Thioester reductase (TE)" evidence="1">
    <location>
        <begin position="5"/>
        <end position="236"/>
    </location>
</feature>
<dbReference type="Proteomes" id="UP000035050">
    <property type="component" value="Chromosome"/>
</dbReference>
<dbReference type="InterPro" id="IPR036291">
    <property type="entry name" value="NAD(P)-bd_dom_sf"/>
</dbReference>
<dbReference type="HOGENOM" id="CLU_038237_0_0_4"/>
<accession>A0A0E3YD99</accession>
<dbReference type="KEGG" id="pox:MB84_10030"/>
<dbReference type="SUPFAM" id="SSF51735">
    <property type="entry name" value="NAD(P)-binding Rossmann-fold domains"/>
    <property type="match status" value="1"/>
</dbReference>
<evidence type="ECO:0000313" key="3">
    <source>
        <dbReference type="Proteomes" id="UP000035050"/>
    </source>
</evidence>
<protein>
    <recommendedName>
        <fullName evidence="1">Thioester reductase (TE) domain-containing protein</fullName>
    </recommendedName>
</protein>